<evidence type="ECO:0000313" key="3">
    <source>
        <dbReference type="Proteomes" id="UP001195660"/>
    </source>
</evidence>
<accession>A0ABS2C8X2</accession>
<keyword evidence="3" id="KW-1185">Reference proteome</keyword>
<comment type="caution">
    <text evidence="2">The sequence shown here is derived from an EMBL/GenBank/DDBJ whole genome shotgun (WGS) entry which is preliminary data.</text>
</comment>
<protein>
    <submittedName>
        <fullName evidence="2">Uncharacterized protein</fullName>
    </submittedName>
</protein>
<organism evidence="2 3">
    <name type="scientific">Deefgea chitinilytica</name>
    <dbReference type="NCBI Taxonomy" id="570276"/>
    <lineage>
        <taxon>Bacteria</taxon>
        <taxon>Pseudomonadati</taxon>
        <taxon>Pseudomonadota</taxon>
        <taxon>Betaproteobacteria</taxon>
        <taxon>Neisseriales</taxon>
        <taxon>Chitinibacteraceae</taxon>
        <taxon>Deefgea</taxon>
    </lineage>
</organism>
<evidence type="ECO:0000313" key="2">
    <source>
        <dbReference type="EMBL" id="MBM5570602.1"/>
    </source>
</evidence>
<name>A0ABS2C8X2_9NEIS</name>
<keyword evidence="1" id="KW-0732">Signal</keyword>
<gene>
    <name evidence="2" type="ORF">GM173_03300</name>
</gene>
<feature type="signal peptide" evidence="1">
    <location>
        <begin position="1"/>
        <end position="26"/>
    </location>
</feature>
<feature type="chain" id="PRO_5045558424" evidence="1">
    <location>
        <begin position="27"/>
        <end position="286"/>
    </location>
</feature>
<sequence>MNDVQRTQRSICGALVFSLVSAMVFAQDFTESQLEFHSLQWAQSVKTVNAKKSGPGVLIYLKLEKVVTAEGQKFSDSFLQVYASCTNMNYTVLLQDFVDDRGVSRRPASESEFIPVDMFLAKRKIVVDAIKKGQALGCKQGKDADVYVPVGVPNAGETVYDIVAKSIKRSGDKVEYWAFENPVLFEPRWGPTKVADGSTVTCALASDYVCYPAEFPLPEGVQLIKYPSRPLNSRPLERVMYEADCAKNKSRVLLVAGGNSTRAGEWGAVVPGSVAEANQQFVCNFF</sequence>
<dbReference type="RefSeq" id="WP_203569893.1">
    <property type="nucleotide sequence ID" value="NZ_WOFE01000001.1"/>
</dbReference>
<proteinExistence type="predicted"/>
<dbReference type="Proteomes" id="UP001195660">
    <property type="component" value="Unassembled WGS sequence"/>
</dbReference>
<evidence type="ECO:0000256" key="1">
    <source>
        <dbReference type="SAM" id="SignalP"/>
    </source>
</evidence>
<reference evidence="2 3" key="1">
    <citation type="submission" date="2019-11" db="EMBL/GenBank/DDBJ databases">
        <title>Novel Deefgea species.</title>
        <authorList>
            <person name="Han J.-H."/>
        </authorList>
    </citation>
    <scope>NUCLEOTIDE SEQUENCE [LARGE SCALE GENOMIC DNA]</scope>
    <source>
        <strain evidence="2 3">LMG 24817</strain>
    </source>
</reference>
<dbReference type="EMBL" id="WOFE01000001">
    <property type="protein sequence ID" value="MBM5570602.1"/>
    <property type="molecule type" value="Genomic_DNA"/>
</dbReference>